<proteinExistence type="predicted"/>
<protein>
    <submittedName>
        <fullName evidence="4">Oxidoreductase</fullName>
    </submittedName>
</protein>
<reference evidence="4" key="1">
    <citation type="submission" date="2023-02" db="EMBL/GenBank/DDBJ databases">
        <title>Nocardiopsis ansamitocini NBRC 112285.</title>
        <authorList>
            <person name="Ichikawa N."/>
            <person name="Sato H."/>
            <person name="Tonouchi N."/>
        </authorList>
    </citation>
    <scope>NUCLEOTIDE SEQUENCE</scope>
    <source>
        <strain evidence="4">NBRC 112285</strain>
    </source>
</reference>
<dbReference type="PANTHER" id="PTHR19328">
    <property type="entry name" value="HEDGEHOG-INTERACTING PROTEIN"/>
    <property type="match status" value="1"/>
</dbReference>
<feature type="signal peptide" evidence="2">
    <location>
        <begin position="1"/>
        <end position="21"/>
    </location>
</feature>
<dbReference type="Proteomes" id="UP001165092">
    <property type="component" value="Unassembled WGS sequence"/>
</dbReference>
<dbReference type="Pfam" id="PF07995">
    <property type="entry name" value="GSDH"/>
    <property type="match status" value="1"/>
</dbReference>
<evidence type="ECO:0000259" key="3">
    <source>
        <dbReference type="Pfam" id="PF07995"/>
    </source>
</evidence>
<dbReference type="SUPFAM" id="SSF50952">
    <property type="entry name" value="Soluble quinoprotein glucose dehydrogenase"/>
    <property type="match status" value="1"/>
</dbReference>
<dbReference type="PROSITE" id="PS51257">
    <property type="entry name" value="PROKAR_LIPOPROTEIN"/>
    <property type="match status" value="1"/>
</dbReference>
<evidence type="ECO:0000313" key="4">
    <source>
        <dbReference type="EMBL" id="GLU46638.1"/>
    </source>
</evidence>
<feature type="chain" id="PRO_5040904754" evidence="2">
    <location>
        <begin position="22"/>
        <end position="368"/>
    </location>
</feature>
<feature type="domain" description="Glucose/Sorbosone dehydrogenase" evidence="3">
    <location>
        <begin position="54"/>
        <end position="351"/>
    </location>
</feature>
<evidence type="ECO:0000256" key="1">
    <source>
        <dbReference type="SAM" id="MobiDB-lite"/>
    </source>
</evidence>
<dbReference type="InterPro" id="IPR011041">
    <property type="entry name" value="Quinoprot_gluc/sorb_DH_b-prop"/>
</dbReference>
<keyword evidence="2" id="KW-0732">Signal</keyword>
<dbReference type="EMBL" id="BSQG01000001">
    <property type="protein sequence ID" value="GLU46638.1"/>
    <property type="molecule type" value="Genomic_DNA"/>
</dbReference>
<name>A0A9W6UHR6_9ACTN</name>
<evidence type="ECO:0000256" key="2">
    <source>
        <dbReference type="SAM" id="SignalP"/>
    </source>
</evidence>
<dbReference type="PANTHER" id="PTHR19328:SF13">
    <property type="entry name" value="HIPL1 PROTEIN"/>
    <property type="match status" value="1"/>
</dbReference>
<dbReference type="AlphaFoldDB" id="A0A9W6UHR6"/>
<keyword evidence="5" id="KW-1185">Reference proteome</keyword>
<dbReference type="Gene3D" id="2.120.10.30">
    <property type="entry name" value="TolB, C-terminal domain"/>
    <property type="match status" value="1"/>
</dbReference>
<gene>
    <name evidence="4" type="ORF">Nans01_09890</name>
</gene>
<dbReference type="InterPro" id="IPR011042">
    <property type="entry name" value="6-blade_b-propeller_TolB-like"/>
</dbReference>
<feature type="region of interest" description="Disordered" evidence="1">
    <location>
        <begin position="23"/>
        <end position="51"/>
    </location>
</feature>
<organism evidence="4 5">
    <name type="scientific">Nocardiopsis ansamitocini</name>
    <dbReference type="NCBI Taxonomy" id="1670832"/>
    <lineage>
        <taxon>Bacteria</taxon>
        <taxon>Bacillati</taxon>
        <taxon>Actinomycetota</taxon>
        <taxon>Actinomycetes</taxon>
        <taxon>Streptosporangiales</taxon>
        <taxon>Nocardiopsidaceae</taxon>
        <taxon>Nocardiopsis</taxon>
    </lineage>
</organism>
<sequence>MRMRSTVAGAAALVLAASGCAGGPAEVGDPARQPEGAEGRSLPPGEPENVATGLRTPWDIAFLPDGAALVSERDSGRVVRVEPGKDTEEAGVVEGVASGGEGGLLGLAISPDFASDSAVYAYFTTDDDNRIVRMDYDRAEGLGAAEVVVDKIPKASTHNGGRIAFGPDGMLYAGTGDAGSPERSQDIDSPAGKILRMTPEGEPAEGNPFDNLVYSYGHRNVQGLAWDEDGQLFGVEFGQNTFDEVNMIQPGANYGWPEVEGTGGGDDYVDPIVTWSTEEASPSGVAVADGSLWVAALRGERLWRVPLTGDEDAPVLEPEALYVGEYGRLRAVAAEPGGAAVWVSTSNHDGRGVAAEDDDRLLRVPLED</sequence>
<dbReference type="InterPro" id="IPR012938">
    <property type="entry name" value="Glc/Sorbosone_DH"/>
</dbReference>
<comment type="caution">
    <text evidence="4">The sequence shown here is derived from an EMBL/GenBank/DDBJ whole genome shotgun (WGS) entry which is preliminary data.</text>
</comment>
<accession>A0A9W6UHR6</accession>
<evidence type="ECO:0000313" key="5">
    <source>
        <dbReference type="Proteomes" id="UP001165092"/>
    </source>
</evidence>